<dbReference type="Proteomes" id="UP000233778">
    <property type="component" value="Chromosome"/>
</dbReference>
<dbReference type="NCBIfam" id="NF007755">
    <property type="entry name" value="PRK10436.1"/>
    <property type="match status" value="1"/>
</dbReference>
<reference evidence="5 8" key="3">
    <citation type="submission" date="2017-11" db="EMBL/GenBank/DDBJ databases">
        <title>Complete genome sequence of Serratia sp. ATCC 39006 LacA.</title>
        <authorList>
            <person name="Hampton H.G."/>
            <person name="Jackson S.A."/>
            <person name="Jauregui R."/>
            <person name="Poulter G.T.M."/>
            <person name="Salmond G.P.C."/>
            <person name="Fineran P.C."/>
        </authorList>
    </citation>
    <scope>NUCLEOTIDE SEQUENCE [LARGE SCALE GENOMIC DNA]</scope>
    <source>
        <strain evidence="5 8">ATCC 39006</strain>
    </source>
</reference>
<reference evidence="6" key="2">
    <citation type="submission" date="2013-09" db="EMBL/GenBank/DDBJ databases">
        <authorList>
            <person name="Wang G."/>
            <person name="Yang Y."/>
            <person name="Su Y."/>
        </authorList>
    </citation>
    <scope>NUCLEOTIDE SEQUENCE</scope>
    <source>
        <strain evidence="6">ATCC 39006</strain>
    </source>
</reference>
<accession>A0A2I5TGS7</accession>
<dbReference type="Pfam" id="PF00437">
    <property type="entry name" value="T2SSE"/>
    <property type="match status" value="1"/>
</dbReference>
<dbReference type="InterPro" id="IPR001482">
    <property type="entry name" value="T2SS/T4SS_dom"/>
</dbReference>
<keyword evidence="2" id="KW-0547">Nucleotide-binding</keyword>
<gene>
    <name evidence="5" type="ORF">CWC46_06240</name>
    <name evidence="6" type="ORF">Ser39006_006245</name>
</gene>
<dbReference type="Gene3D" id="3.40.50.300">
    <property type="entry name" value="P-loop containing nucleotide triphosphate hydrolases"/>
    <property type="match status" value="1"/>
</dbReference>
<evidence type="ECO:0000256" key="1">
    <source>
        <dbReference type="ARBA" id="ARBA00006611"/>
    </source>
</evidence>
<keyword evidence="3" id="KW-0067">ATP-binding</keyword>
<evidence type="ECO:0000259" key="4">
    <source>
        <dbReference type="PROSITE" id="PS00662"/>
    </source>
</evidence>
<evidence type="ECO:0000313" key="7">
    <source>
        <dbReference type="Proteomes" id="UP000017700"/>
    </source>
</evidence>
<organism evidence="6 7">
    <name type="scientific">Serratia sp. (strain ATCC 39006)</name>
    <name type="common">Prodigiosinella confusarubida</name>
    <dbReference type="NCBI Taxonomy" id="104623"/>
    <lineage>
        <taxon>Bacteria</taxon>
        <taxon>Pseudomonadati</taxon>
        <taxon>Pseudomonadota</taxon>
        <taxon>Gammaproteobacteria</taxon>
        <taxon>Enterobacterales</taxon>
        <taxon>Pectobacteriaceae</taxon>
        <taxon>Prodigiosinella</taxon>
    </lineage>
</organism>
<dbReference type="InterPro" id="IPR027417">
    <property type="entry name" value="P-loop_NTPase"/>
</dbReference>
<comment type="similarity">
    <text evidence="1">Belongs to the GSP E family.</text>
</comment>
<dbReference type="KEGG" id="serq:CWC46_06240"/>
<dbReference type="GO" id="GO:0016887">
    <property type="term" value="F:ATP hydrolysis activity"/>
    <property type="evidence" value="ECO:0007669"/>
    <property type="project" value="TreeGrafter"/>
</dbReference>
<dbReference type="SMART" id="SM00382">
    <property type="entry name" value="AAA"/>
    <property type="match status" value="1"/>
</dbReference>
<dbReference type="OrthoDB" id="9804785at2"/>
<evidence type="ECO:0000313" key="8">
    <source>
        <dbReference type="Proteomes" id="UP000233778"/>
    </source>
</evidence>
<sequence length="472" mass="52336">MMNNDLSKELSSLCHRYHALLLDMDDQTLSIAINGTESKELISALRFASNRHVLIEQWPVARLEQHLNPYQETENVQQHQAAPNTIDDGEDAPVVQFINQTLKLAIQRRASDIHFEPLTSGYRVRLRIDGVLQEVPSVAAELSPRITARLKIMGKLNIAERRLPQDGQFSLSLDQQSYSFRIATLPVQEGEKVVLRVLQTHQHALTLETLGLSPVALQQFMKTLQLPQGMILVTGPTGSGKTFTLYSAIRWLNDTSRNICSVEDPVEIPLTGINQTAINTKNNLSFGRVLRALLRQDPDVIMVGEIRDAETAEIAVNAAQTGHLVLSTLHTNSAAETLTRLRQLGVPGYLLAAALRLIISQRLVRRLCPYCRTATTPELSLPPHLWQGSLHRWTAQGCNHCFSGYYGRAAIYELLVITPDMQQALAEDIPVQQAAHASSTVFPSLLSAGLSLVNEGVTSQEEVYRVIGDITN</sequence>
<dbReference type="AlphaFoldDB" id="A0A2I5TGS7"/>
<dbReference type="EMBL" id="CP025084">
    <property type="protein sequence ID" value="AUH03768.1"/>
    <property type="molecule type" value="Genomic_DNA"/>
</dbReference>
<reference evidence="6" key="4">
    <citation type="submission" date="2017-11" db="EMBL/GenBank/DDBJ databases">
        <title>Complete genome sequence of Serratia sp. ATCC 39006.</title>
        <authorList>
            <person name="Hampton H.G."/>
            <person name="Jackson S.A."/>
            <person name="Jauregui R."/>
            <person name="Poulter G.T.M."/>
            <person name="Salmond G.P.C."/>
            <person name="Fineran P.C."/>
        </authorList>
    </citation>
    <scope>NUCLEOTIDE SEQUENCE</scope>
    <source>
        <strain evidence="6">ATCC 39006</strain>
    </source>
</reference>
<dbReference type="InterPro" id="IPR003593">
    <property type="entry name" value="AAA+_ATPase"/>
</dbReference>
<dbReference type="GO" id="GO:0005524">
    <property type="term" value="F:ATP binding"/>
    <property type="evidence" value="ECO:0007669"/>
    <property type="project" value="UniProtKB-KW"/>
</dbReference>
<dbReference type="GO" id="GO:0005886">
    <property type="term" value="C:plasma membrane"/>
    <property type="evidence" value="ECO:0007669"/>
    <property type="project" value="TreeGrafter"/>
</dbReference>
<evidence type="ECO:0000256" key="2">
    <source>
        <dbReference type="ARBA" id="ARBA00022741"/>
    </source>
</evidence>
<dbReference type="Gene3D" id="3.30.450.90">
    <property type="match status" value="1"/>
</dbReference>
<dbReference type="Proteomes" id="UP000017700">
    <property type="component" value="Chromosome"/>
</dbReference>
<name>A0A2I5TGS7_SERS3</name>
<dbReference type="PANTHER" id="PTHR30258">
    <property type="entry name" value="TYPE II SECRETION SYSTEM PROTEIN GSPE-RELATED"/>
    <property type="match status" value="1"/>
</dbReference>
<keyword evidence="7" id="KW-1185">Reference proteome</keyword>
<protein>
    <submittedName>
        <fullName evidence="6">Type II secretion system protein GspE</fullName>
    </submittedName>
</protein>
<dbReference type="PANTHER" id="PTHR30258:SF1">
    <property type="entry name" value="PROTEIN TRANSPORT PROTEIN HOFB HOMOLOG"/>
    <property type="match status" value="1"/>
</dbReference>
<evidence type="ECO:0000313" key="6">
    <source>
        <dbReference type="EMBL" id="AUH03768.1"/>
    </source>
</evidence>
<dbReference type="CDD" id="cd01129">
    <property type="entry name" value="PulE-GspE-like"/>
    <property type="match status" value="1"/>
</dbReference>
<dbReference type="STRING" id="104623.Ser39006_03856"/>
<dbReference type="PROSITE" id="PS00662">
    <property type="entry name" value="T2SP_E"/>
    <property type="match status" value="1"/>
</dbReference>
<dbReference type="RefSeq" id="WP_021017116.1">
    <property type="nucleotide sequence ID" value="NZ_CP025084.1"/>
</dbReference>
<dbReference type="SUPFAM" id="SSF52540">
    <property type="entry name" value="P-loop containing nucleoside triphosphate hydrolases"/>
    <property type="match status" value="1"/>
</dbReference>
<dbReference type="KEGG" id="sera:Ser39006_006245"/>
<reference evidence="6 7" key="1">
    <citation type="journal article" date="2013" name="Genome Announc.">
        <title>Draft genome sequence of Serratia sp. strain ATCC 39006, a model bacterium for analysis of the biosynthesis and regulation of prodigiosin, a carbapenem, and gas vesicles.</title>
        <authorList>
            <person name="Fineran P.C."/>
            <person name="Iglesias Cans M.C."/>
            <person name="Ramsay J.P."/>
            <person name="Wilf N.M."/>
            <person name="Cossyleon D."/>
            <person name="McNeil M.B."/>
            <person name="Williamson N.R."/>
            <person name="Monson R.E."/>
            <person name="Becher S.A."/>
            <person name="Stanton J.A."/>
            <person name="Brugger K."/>
            <person name="Brown S.D."/>
            <person name="Salmond G.P."/>
        </authorList>
    </citation>
    <scope>NUCLEOTIDE SEQUENCE [LARGE SCALE GENOMIC DNA]</scope>
    <source>
        <strain evidence="6">ATCC 39006</strain>
        <strain evidence="7">ATCC 39006 / SC 11482</strain>
    </source>
</reference>
<evidence type="ECO:0000256" key="3">
    <source>
        <dbReference type="ARBA" id="ARBA00022840"/>
    </source>
</evidence>
<evidence type="ECO:0000313" key="5">
    <source>
        <dbReference type="EMBL" id="AUG99450.1"/>
    </source>
</evidence>
<proteinExistence type="inferred from homology"/>
<feature type="domain" description="Bacterial type II secretion system protein E" evidence="4">
    <location>
        <begin position="294"/>
        <end position="308"/>
    </location>
</feature>
<dbReference type="EMBL" id="CP025085">
    <property type="protein sequence ID" value="AUG99450.1"/>
    <property type="molecule type" value="Genomic_DNA"/>
</dbReference>